<dbReference type="SUPFAM" id="SSF89155">
    <property type="entry name" value="TorD-like"/>
    <property type="match status" value="1"/>
</dbReference>
<evidence type="ECO:0000256" key="1">
    <source>
        <dbReference type="ARBA" id="ARBA00023186"/>
    </source>
</evidence>
<dbReference type="Gene3D" id="1.10.3480.10">
    <property type="entry name" value="TorD-like"/>
    <property type="match status" value="1"/>
</dbReference>
<keyword evidence="1" id="KW-0143">Chaperone</keyword>
<evidence type="ECO:0000313" key="2">
    <source>
        <dbReference type="EMBL" id="MDV5389446.1"/>
    </source>
</evidence>
<dbReference type="InterPro" id="IPR020945">
    <property type="entry name" value="DMSO/NO3_reduct_chaperone"/>
</dbReference>
<dbReference type="InterPro" id="IPR026269">
    <property type="entry name" value="DmsD-type"/>
</dbReference>
<dbReference type="PANTHER" id="PTHR34227">
    <property type="entry name" value="CHAPERONE PROTEIN YCDY"/>
    <property type="match status" value="1"/>
</dbReference>
<dbReference type="InterPro" id="IPR036411">
    <property type="entry name" value="TorD-like_sf"/>
</dbReference>
<comment type="caution">
    <text evidence="2">The sequence shown here is derived from an EMBL/GenBank/DDBJ whole genome shotgun (WGS) entry which is preliminary data.</text>
</comment>
<sequence>MSTINTNDYQTWGAMAKVLHNILYSYPNMPLLTQFKRDELATQWPELELSTGEQSGKALLSSYLTQWQDDESQLIELQLDYGQLFFGPGDPKAAPWGSVYTSEGQLLNEASTQNLVSFYNTHGIELSLTRNEPVDHLGLILLVLQYLFDELALNPNDTQKVRVCTLLLQQHTLPWVGRCLALAELHAKTDFYRGISMLAQVFFAHLGTKFNVIPQTVKLYR</sequence>
<accession>A0AAE4PVK2</accession>
<dbReference type="AlphaFoldDB" id="A0AAE4PVK2"/>
<dbReference type="EMBL" id="JASGOQ010000001">
    <property type="protein sequence ID" value="MDV5389446.1"/>
    <property type="molecule type" value="Genomic_DNA"/>
</dbReference>
<name>A0AAE4PVK2_9GAMM</name>
<organism evidence="2 3">
    <name type="scientific">Shewanella xiamenensis</name>
    <dbReference type="NCBI Taxonomy" id="332186"/>
    <lineage>
        <taxon>Bacteria</taxon>
        <taxon>Pseudomonadati</taxon>
        <taxon>Pseudomonadota</taxon>
        <taxon>Gammaproteobacteria</taxon>
        <taxon>Alteromonadales</taxon>
        <taxon>Shewanellaceae</taxon>
        <taxon>Shewanella</taxon>
    </lineage>
</organism>
<gene>
    <name evidence="2" type="ORF">QM089_04000</name>
</gene>
<reference evidence="2" key="1">
    <citation type="submission" date="2023-05" db="EMBL/GenBank/DDBJ databases">
        <title>Colonisation of extended spectrum b-lactamase- and carbapenemase-producing bacteria on hospital surfaces from low- and middle-income countries.</title>
        <authorList>
            <person name="Nieto-Rosado M."/>
            <person name="Sands K."/>
            <person name="Iregbu K."/>
            <person name="Zahra R."/>
            <person name="Mazarati J.B."/>
            <person name="Mehtar S."/>
            <person name="Barnards-Group B."/>
            <person name="Walsh T.R."/>
        </authorList>
    </citation>
    <scope>NUCLEOTIDE SEQUENCE</scope>
    <source>
        <strain evidence="2">PP-E493</strain>
    </source>
</reference>
<evidence type="ECO:0000313" key="3">
    <source>
        <dbReference type="Proteomes" id="UP001187859"/>
    </source>
</evidence>
<proteinExistence type="predicted"/>
<dbReference type="PIRSF" id="PIRSF004690">
    <property type="entry name" value="DmsD"/>
    <property type="match status" value="1"/>
</dbReference>
<dbReference type="Pfam" id="PF02613">
    <property type="entry name" value="Nitrate_red_del"/>
    <property type="match status" value="1"/>
</dbReference>
<protein>
    <submittedName>
        <fullName evidence="2">Molecular chaperone TorD family protein</fullName>
    </submittedName>
</protein>
<dbReference type="RefSeq" id="WP_172590347.1">
    <property type="nucleotide sequence ID" value="NZ_AP026732.1"/>
</dbReference>
<dbReference type="InterPro" id="IPR050289">
    <property type="entry name" value="TorD/DmsD_chaperones"/>
</dbReference>
<dbReference type="Proteomes" id="UP001187859">
    <property type="component" value="Unassembled WGS sequence"/>
</dbReference>
<dbReference type="PANTHER" id="PTHR34227:SF13">
    <property type="entry name" value="TAT PROOFREADING CHAPERONE DMSD-RELATED"/>
    <property type="match status" value="1"/>
</dbReference>